<accession>A0A2T2N5E8</accession>
<dbReference type="AlphaFoldDB" id="A0A2T2N5E8"/>
<dbReference type="Proteomes" id="UP000240883">
    <property type="component" value="Unassembled WGS sequence"/>
</dbReference>
<protein>
    <submittedName>
        <fullName evidence="2">Uncharacterized protein</fullName>
    </submittedName>
</protein>
<proteinExistence type="predicted"/>
<feature type="region of interest" description="Disordered" evidence="1">
    <location>
        <begin position="10"/>
        <end position="39"/>
    </location>
</feature>
<evidence type="ECO:0000313" key="3">
    <source>
        <dbReference type="Proteomes" id="UP000240883"/>
    </source>
</evidence>
<gene>
    <name evidence="2" type="ORF">BS50DRAFT_206126</name>
</gene>
<keyword evidence="3" id="KW-1185">Reference proteome</keyword>
<name>A0A2T2N5E8_CORCC</name>
<sequence length="234" mass="24973">MNDALCPFLQQPVQVPPASRQSSPTQSRPVQSSFSKPKVFHPGPLARRCHLLFPSASLLSSAADAPLTLRRRATPTSPDCARRLQPCSLAASRAQPSRGAPIFAPEQALAPDPDSVPLAGRIPSTAQATCCVGRPPNPTSSASARILPTAPHQPADSVATPLIHPRRRDDASAVPFLLCRTSPASPQNVRLGATRSRLPASPSRSLHRPPESYLCSRIPTWPKHRANTLRASIA</sequence>
<evidence type="ECO:0000313" key="2">
    <source>
        <dbReference type="EMBL" id="PSN60672.1"/>
    </source>
</evidence>
<dbReference type="EMBL" id="KZ678148">
    <property type="protein sequence ID" value="PSN60672.1"/>
    <property type="molecule type" value="Genomic_DNA"/>
</dbReference>
<feature type="compositionally biased region" description="Polar residues" evidence="1">
    <location>
        <begin position="19"/>
        <end position="35"/>
    </location>
</feature>
<reference evidence="2 3" key="1">
    <citation type="journal article" date="2018" name="Front. Microbiol.">
        <title>Genome-Wide Analysis of Corynespora cassiicola Leaf Fall Disease Putative Effectors.</title>
        <authorList>
            <person name="Lopez D."/>
            <person name="Ribeiro S."/>
            <person name="Label P."/>
            <person name="Fumanal B."/>
            <person name="Venisse J.S."/>
            <person name="Kohler A."/>
            <person name="de Oliveira R.R."/>
            <person name="Labutti K."/>
            <person name="Lipzen A."/>
            <person name="Lail K."/>
            <person name="Bauer D."/>
            <person name="Ohm R.A."/>
            <person name="Barry K.W."/>
            <person name="Spatafora J."/>
            <person name="Grigoriev I.V."/>
            <person name="Martin F.M."/>
            <person name="Pujade-Renaud V."/>
        </authorList>
    </citation>
    <scope>NUCLEOTIDE SEQUENCE [LARGE SCALE GENOMIC DNA]</scope>
    <source>
        <strain evidence="2 3">Philippines</strain>
    </source>
</reference>
<evidence type="ECO:0000256" key="1">
    <source>
        <dbReference type="SAM" id="MobiDB-lite"/>
    </source>
</evidence>
<organism evidence="2 3">
    <name type="scientific">Corynespora cassiicola Philippines</name>
    <dbReference type="NCBI Taxonomy" id="1448308"/>
    <lineage>
        <taxon>Eukaryota</taxon>
        <taxon>Fungi</taxon>
        <taxon>Dikarya</taxon>
        <taxon>Ascomycota</taxon>
        <taxon>Pezizomycotina</taxon>
        <taxon>Dothideomycetes</taxon>
        <taxon>Pleosporomycetidae</taxon>
        <taxon>Pleosporales</taxon>
        <taxon>Corynesporascaceae</taxon>
        <taxon>Corynespora</taxon>
    </lineage>
</organism>